<keyword evidence="1" id="KW-0175">Coiled coil</keyword>
<evidence type="ECO:0000256" key="1">
    <source>
        <dbReference type="SAM" id="Coils"/>
    </source>
</evidence>
<protein>
    <submittedName>
        <fullName evidence="3">TrbI/VirB10 family protein</fullName>
    </submittedName>
</protein>
<gene>
    <name evidence="3" type="ORF">J3U88_33320</name>
</gene>
<feature type="region of interest" description="Disordered" evidence="2">
    <location>
        <begin position="64"/>
        <end position="174"/>
    </location>
</feature>
<keyword evidence="4" id="KW-1185">Reference proteome</keyword>
<feature type="coiled-coil region" evidence="1">
    <location>
        <begin position="315"/>
        <end position="342"/>
    </location>
</feature>
<feature type="compositionally biased region" description="Basic and acidic residues" evidence="2">
    <location>
        <begin position="134"/>
        <end position="144"/>
    </location>
</feature>
<evidence type="ECO:0000313" key="3">
    <source>
        <dbReference type="EMBL" id="MBO1323395.1"/>
    </source>
</evidence>
<organism evidence="3 4">
    <name type="scientific">Acanthopleuribacter pedis</name>
    <dbReference type="NCBI Taxonomy" id="442870"/>
    <lineage>
        <taxon>Bacteria</taxon>
        <taxon>Pseudomonadati</taxon>
        <taxon>Acidobacteriota</taxon>
        <taxon>Holophagae</taxon>
        <taxon>Acanthopleuribacterales</taxon>
        <taxon>Acanthopleuribacteraceae</taxon>
        <taxon>Acanthopleuribacter</taxon>
    </lineage>
</organism>
<name>A0A8J7QSH9_9BACT</name>
<evidence type="ECO:0000313" key="4">
    <source>
        <dbReference type="Proteomes" id="UP000664417"/>
    </source>
</evidence>
<reference evidence="3" key="1">
    <citation type="submission" date="2021-03" db="EMBL/GenBank/DDBJ databases">
        <authorList>
            <person name="Wang G."/>
        </authorList>
    </citation>
    <scope>NUCLEOTIDE SEQUENCE</scope>
    <source>
        <strain evidence="3">KCTC 12899</strain>
    </source>
</reference>
<sequence>MLWLILLAGCTDSGIGPEEQKVVPNASPPIHLKPVPVEEQASTAELLQMRAIREQEETYLGLVEDPELVPPPEETPTSPTPTPPRQEQPPPADLRAMNPTRRAKTAREYRDALLNRPPTLKPLPNPTPGGFKPSEAKDEREQLNRRPGAGQKARRTAANHPSENTPKRSGGSRLFAPRVRASKETAAVGNIIPPGRFFRARLLGNVNVTLFSPVVFAEIYDPSGTSIGTAVGQATLHRYQKNRALIRFGQLHLHDGRTVNGDLQSFEMDLSLGLMGSVERRTFKRFAYSVAETFLATMSLEVDTGGDSFGSLFKFQLADRLLDQANERLRELDLDRQIHLQRDLTFWVASVRESSLAQNEYGPEIDQITTQAGHAFDAAARSKNYSAARRGEIESAYQRLTQRLRDLPAPHQNQ</sequence>
<accession>A0A8J7QSH9</accession>
<evidence type="ECO:0000256" key="2">
    <source>
        <dbReference type="SAM" id="MobiDB-lite"/>
    </source>
</evidence>
<dbReference type="RefSeq" id="WP_207863548.1">
    <property type="nucleotide sequence ID" value="NZ_JAFREP010000063.1"/>
</dbReference>
<dbReference type="Proteomes" id="UP000664417">
    <property type="component" value="Unassembled WGS sequence"/>
</dbReference>
<dbReference type="EMBL" id="JAFREP010000063">
    <property type="protein sequence ID" value="MBO1323395.1"/>
    <property type="molecule type" value="Genomic_DNA"/>
</dbReference>
<comment type="caution">
    <text evidence="3">The sequence shown here is derived from an EMBL/GenBank/DDBJ whole genome shotgun (WGS) entry which is preliminary data.</text>
</comment>
<dbReference type="AlphaFoldDB" id="A0A8J7QSH9"/>
<feature type="compositionally biased region" description="Pro residues" evidence="2">
    <location>
        <begin position="68"/>
        <end position="92"/>
    </location>
</feature>
<proteinExistence type="predicted"/>
<dbReference type="CDD" id="cd16426">
    <property type="entry name" value="VirB10_like"/>
    <property type="match status" value="1"/>
</dbReference>